<evidence type="ECO:0000256" key="4">
    <source>
        <dbReference type="ARBA" id="ARBA00022692"/>
    </source>
</evidence>
<dbReference type="HOGENOM" id="CLU_762883_0_0_1"/>
<dbReference type="SUPFAM" id="SSF103473">
    <property type="entry name" value="MFS general substrate transporter"/>
    <property type="match status" value="1"/>
</dbReference>
<keyword evidence="3" id="KW-1003">Cell membrane</keyword>
<sequence length="363" mass="40075">MSHANNTRPASKDEKDSTGELHAAGRQRDKPPHTTSGNSYNWSRLRKWVLTIQAKFLILLATGAFGVSFGSSAYVGGLDTMKRNLHMCAVVATLGLSLAPIIRPAFGDIWQGMHSLVVYRYFLPTQELRFQRIVFLGTYTLFMLFQLGRSLTQNTATLLTTRFLAGAFGPPPFTNAAGTIANIWVAAERSTPQTLYAMGTIRVAELMDKPMNFYTEFLVGRPLYLKFDKDKDIRLSTVMKVILSRPFVFLSTGLIVALLSLYMVVAYAILYALVAVFPTVFEQQRHFNTGEGGLAFLGVGSHLGYIGVHRPGARTVRLLQELDCQLGCSGLHVHWISPILAGISFGMGMLFILASTLGHLMET</sequence>
<dbReference type="AlphaFoldDB" id="A0A067MI08"/>
<keyword evidence="6 8" id="KW-0472">Membrane</keyword>
<reference evidence="10" key="1">
    <citation type="journal article" date="2014" name="Proc. Natl. Acad. Sci. U.S.A.">
        <title>Extensive sampling of basidiomycete genomes demonstrates inadequacy of the white-rot/brown-rot paradigm for wood decay fungi.</title>
        <authorList>
            <person name="Riley R."/>
            <person name="Salamov A.A."/>
            <person name="Brown D.W."/>
            <person name="Nagy L.G."/>
            <person name="Floudas D."/>
            <person name="Held B.W."/>
            <person name="Levasseur A."/>
            <person name="Lombard V."/>
            <person name="Morin E."/>
            <person name="Otillar R."/>
            <person name="Lindquist E.A."/>
            <person name="Sun H."/>
            <person name="LaButti K.M."/>
            <person name="Schmutz J."/>
            <person name="Jabbour D."/>
            <person name="Luo H."/>
            <person name="Baker S.E."/>
            <person name="Pisabarro A.G."/>
            <person name="Walton J.D."/>
            <person name="Blanchette R.A."/>
            <person name="Henrissat B."/>
            <person name="Martin F."/>
            <person name="Cullen D."/>
            <person name="Hibbett D.S."/>
            <person name="Grigoriev I.V."/>
        </authorList>
    </citation>
    <scope>NUCLEOTIDE SEQUENCE [LARGE SCALE GENOMIC DNA]</scope>
    <source>
        <strain evidence="10">FD-172 SS1</strain>
    </source>
</reference>
<feature type="compositionally biased region" description="Basic and acidic residues" evidence="7">
    <location>
        <begin position="10"/>
        <end position="19"/>
    </location>
</feature>
<keyword evidence="4 8" id="KW-0812">Transmembrane</keyword>
<evidence type="ECO:0000313" key="9">
    <source>
        <dbReference type="EMBL" id="KDQ15189.1"/>
    </source>
</evidence>
<dbReference type="EMBL" id="KL198033">
    <property type="protein sequence ID" value="KDQ15189.1"/>
    <property type="molecule type" value="Genomic_DNA"/>
</dbReference>
<keyword evidence="10" id="KW-1185">Reference proteome</keyword>
<evidence type="ECO:0000256" key="6">
    <source>
        <dbReference type="ARBA" id="ARBA00023136"/>
    </source>
</evidence>
<accession>A0A067MI08</accession>
<keyword evidence="5 8" id="KW-1133">Transmembrane helix</keyword>
<feature type="transmembrane region" description="Helical" evidence="8">
    <location>
        <begin position="339"/>
        <end position="360"/>
    </location>
</feature>
<dbReference type="PANTHER" id="PTHR23502:SF186">
    <property type="entry name" value="MAJOR FACILITATOR SUPERFAMILY (MFS) PROFILE DOMAIN-CONTAINING PROTEIN"/>
    <property type="match status" value="1"/>
</dbReference>
<feature type="transmembrane region" description="Helical" evidence="8">
    <location>
        <begin position="130"/>
        <end position="148"/>
    </location>
</feature>
<feature type="transmembrane region" description="Helical" evidence="8">
    <location>
        <begin position="87"/>
        <end position="106"/>
    </location>
</feature>
<dbReference type="GO" id="GO:0005886">
    <property type="term" value="C:plasma membrane"/>
    <property type="evidence" value="ECO:0007669"/>
    <property type="project" value="UniProtKB-SubCell"/>
</dbReference>
<organism evidence="9 10">
    <name type="scientific">Botryobasidium botryosum (strain FD-172 SS1)</name>
    <dbReference type="NCBI Taxonomy" id="930990"/>
    <lineage>
        <taxon>Eukaryota</taxon>
        <taxon>Fungi</taxon>
        <taxon>Dikarya</taxon>
        <taxon>Basidiomycota</taxon>
        <taxon>Agaricomycotina</taxon>
        <taxon>Agaricomycetes</taxon>
        <taxon>Cantharellales</taxon>
        <taxon>Botryobasidiaceae</taxon>
        <taxon>Botryobasidium</taxon>
    </lineage>
</organism>
<dbReference type="InterPro" id="IPR036259">
    <property type="entry name" value="MFS_trans_sf"/>
</dbReference>
<proteinExistence type="predicted"/>
<evidence type="ECO:0000256" key="5">
    <source>
        <dbReference type="ARBA" id="ARBA00022989"/>
    </source>
</evidence>
<dbReference type="PANTHER" id="PTHR23502">
    <property type="entry name" value="MAJOR FACILITATOR SUPERFAMILY"/>
    <property type="match status" value="1"/>
</dbReference>
<dbReference type="Proteomes" id="UP000027195">
    <property type="component" value="Unassembled WGS sequence"/>
</dbReference>
<evidence type="ECO:0000256" key="1">
    <source>
        <dbReference type="ARBA" id="ARBA00004651"/>
    </source>
</evidence>
<name>A0A067MI08_BOTB1</name>
<gene>
    <name evidence="9" type="ORF">BOTBODRAFT_145232</name>
</gene>
<dbReference type="InParanoid" id="A0A067MI08"/>
<protein>
    <submittedName>
        <fullName evidence="9">Uncharacterized protein</fullName>
    </submittedName>
</protein>
<feature type="transmembrane region" description="Helical" evidence="8">
    <location>
        <begin position="247"/>
        <end position="274"/>
    </location>
</feature>
<evidence type="ECO:0000256" key="2">
    <source>
        <dbReference type="ARBA" id="ARBA00022448"/>
    </source>
</evidence>
<dbReference type="GO" id="GO:0022857">
    <property type="term" value="F:transmembrane transporter activity"/>
    <property type="evidence" value="ECO:0007669"/>
    <property type="project" value="TreeGrafter"/>
</dbReference>
<comment type="subcellular location">
    <subcellularLocation>
        <location evidence="1">Cell membrane</location>
        <topology evidence="1">Multi-pass membrane protein</topology>
    </subcellularLocation>
</comment>
<evidence type="ECO:0000256" key="3">
    <source>
        <dbReference type="ARBA" id="ARBA00022475"/>
    </source>
</evidence>
<keyword evidence="2" id="KW-0813">Transport</keyword>
<evidence type="ECO:0000256" key="7">
    <source>
        <dbReference type="SAM" id="MobiDB-lite"/>
    </source>
</evidence>
<evidence type="ECO:0000256" key="8">
    <source>
        <dbReference type="SAM" id="Phobius"/>
    </source>
</evidence>
<evidence type="ECO:0000313" key="10">
    <source>
        <dbReference type="Proteomes" id="UP000027195"/>
    </source>
</evidence>
<feature type="transmembrane region" description="Helical" evidence="8">
    <location>
        <begin position="56"/>
        <end position="75"/>
    </location>
</feature>
<dbReference type="STRING" id="930990.A0A067MI08"/>
<feature type="region of interest" description="Disordered" evidence="7">
    <location>
        <begin position="1"/>
        <end position="38"/>
    </location>
</feature>
<dbReference type="OrthoDB" id="9986881at2759"/>